<evidence type="ECO:0000313" key="2">
    <source>
        <dbReference type="EMBL" id="GBM63870.1"/>
    </source>
</evidence>
<evidence type="ECO:0000313" key="3">
    <source>
        <dbReference type="Proteomes" id="UP000499080"/>
    </source>
</evidence>
<gene>
    <name evidence="2" type="ORF">AVEN_169296_1</name>
</gene>
<name>A0A4Y2HF06_ARAVE</name>
<dbReference type="Proteomes" id="UP000499080">
    <property type="component" value="Unassembled WGS sequence"/>
</dbReference>
<proteinExistence type="predicted"/>
<dbReference type="EMBL" id="BGPR01001894">
    <property type="protein sequence ID" value="GBM63870.1"/>
    <property type="molecule type" value="Genomic_DNA"/>
</dbReference>
<protein>
    <submittedName>
        <fullName evidence="2">Uncharacterized protein</fullName>
    </submittedName>
</protein>
<dbReference type="AlphaFoldDB" id="A0A4Y2HF06"/>
<comment type="caution">
    <text evidence="2">The sequence shown here is derived from an EMBL/GenBank/DDBJ whole genome shotgun (WGS) entry which is preliminary data.</text>
</comment>
<reference evidence="2 3" key="1">
    <citation type="journal article" date="2019" name="Sci. Rep.">
        <title>Orb-weaving spider Araneus ventricosus genome elucidates the spidroin gene catalogue.</title>
        <authorList>
            <person name="Kono N."/>
            <person name="Nakamura H."/>
            <person name="Ohtoshi R."/>
            <person name="Moran D.A.P."/>
            <person name="Shinohara A."/>
            <person name="Yoshida Y."/>
            <person name="Fujiwara M."/>
            <person name="Mori M."/>
            <person name="Tomita M."/>
            <person name="Arakawa K."/>
        </authorList>
    </citation>
    <scope>NUCLEOTIDE SEQUENCE [LARGE SCALE GENOMIC DNA]</scope>
</reference>
<accession>A0A4Y2HF06</accession>
<keyword evidence="3" id="KW-1185">Reference proteome</keyword>
<feature type="region of interest" description="Disordered" evidence="1">
    <location>
        <begin position="57"/>
        <end position="80"/>
    </location>
</feature>
<evidence type="ECO:0000256" key="1">
    <source>
        <dbReference type="SAM" id="MobiDB-lite"/>
    </source>
</evidence>
<sequence length="110" mass="12215">MQHEHFQRGFGVPACTSKDPNINWRVSDYSHSAVVLHDLTIICTKISTTLALLPGEKTQQNPKIPEASATESTRGTMQHEHFQRGFGVPACTSKGPNINWRVQGKLALFD</sequence>
<organism evidence="2 3">
    <name type="scientific">Araneus ventricosus</name>
    <name type="common">Orbweaver spider</name>
    <name type="synonym">Epeira ventricosa</name>
    <dbReference type="NCBI Taxonomy" id="182803"/>
    <lineage>
        <taxon>Eukaryota</taxon>
        <taxon>Metazoa</taxon>
        <taxon>Ecdysozoa</taxon>
        <taxon>Arthropoda</taxon>
        <taxon>Chelicerata</taxon>
        <taxon>Arachnida</taxon>
        <taxon>Araneae</taxon>
        <taxon>Araneomorphae</taxon>
        <taxon>Entelegynae</taxon>
        <taxon>Araneoidea</taxon>
        <taxon>Araneidae</taxon>
        <taxon>Araneus</taxon>
    </lineage>
</organism>